<feature type="compositionally biased region" description="Polar residues" evidence="1">
    <location>
        <begin position="34"/>
        <end position="52"/>
    </location>
</feature>
<sequence length="897" mass="105132">MRPSQDLANTREQRHMIQEMIEKRKRNNRDVNKSFESPSQLENKSIKSSQSKLIDDTASPSKREALGEYTNYVQTKKDLLNQCEQMMSSQKPQKLRFEDQNNLQKQSQLKYSGLSQMSNGDAVSFNFSQSPNTNYQSPNFLSSQLTQGPAHHQVIQSSLNPNQYAFQQAINESQENFNSHQQNPNYSRVQTNIQPHQLANQSLNLFQPFANQDYHKKLEKLENQYHSPLKQNDRGSSNNRRANQKIEDRLLDLGKQRDIYMQKLKDFYQQKENQEILEKPMINPKSQEIAKYTQDVDLYEREMAFLQNRDQERQKIAARLMEEESQHIQVSPRINKKSQGLKRNVQDLQFWSQKSKQNIQVVRDQKEKEELDELRKLRSASKQSKFNHIYLQGSQRSQSIEGTSSPQKVEERLINSGNKTKQKIDGWRKDKEKSIKKQMNSPQINKRSQDIKYSQVPFHERLYSPKRQSEMISQMEGDFISQSPRDISRAYSAQKSQYNRNNNKISSLNEDINLVPFDSRGFVERDEYLKQQEQELQQQQHHRLMLRSIAGARNSHQQDLIKEADDESKYSSIVHKYTPLRQSRSPNRVAIIASKSRSNSKSKSIRRQRFVKKIDYNHNYKKTFHKNVLLKEWQYLPLYERQLLWSRQKDKKTLSLKYDMDQHDLREATFKPQLYERQNLNSSQKIRSSSRKADSYAEIHKNKRKHSQLLSPGKTRQQLISPQRNQNQLNPSQSYNHSANNSIHGQVLKNFNNTQSSPQHTRNLNPQVYSSYNMSSPKRNLADDFNNNHSQPPAIINQNYKVQNLKHMNQNNYQSNQPAQQSYPKVQGMVTHPLRMKQNSSNHLYDGPPSITTAATSEKVVENALMLGDDYYKKMYQMASGNSNSNITIGHSSLSYI</sequence>
<feature type="region of interest" description="Disordered" evidence="1">
    <location>
        <begin position="226"/>
        <end position="246"/>
    </location>
</feature>
<dbReference type="AlphaFoldDB" id="A0A077ZT74"/>
<protein>
    <submittedName>
        <fullName evidence="2">Uncharacterized protein</fullName>
    </submittedName>
</protein>
<dbReference type="EMBL" id="CCKQ01001988">
    <property type="protein sequence ID" value="CDW73083.1"/>
    <property type="molecule type" value="Genomic_DNA"/>
</dbReference>
<organism evidence="2 3">
    <name type="scientific">Stylonychia lemnae</name>
    <name type="common">Ciliate</name>
    <dbReference type="NCBI Taxonomy" id="5949"/>
    <lineage>
        <taxon>Eukaryota</taxon>
        <taxon>Sar</taxon>
        <taxon>Alveolata</taxon>
        <taxon>Ciliophora</taxon>
        <taxon>Intramacronucleata</taxon>
        <taxon>Spirotrichea</taxon>
        <taxon>Stichotrichia</taxon>
        <taxon>Sporadotrichida</taxon>
        <taxon>Oxytrichidae</taxon>
        <taxon>Stylonychinae</taxon>
        <taxon>Stylonychia</taxon>
    </lineage>
</organism>
<evidence type="ECO:0000256" key="1">
    <source>
        <dbReference type="SAM" id="MobiDB-lite"/>
    </source>
</evidence>
<feature type="compositionally biased region" description="Polar residues" evidence="1">
    <location>
        <begin position="226"/>
        <end position="241"/>
    </location>
</feature>
<keyword evidence="3" id="KW-1185">Reference proteome</keyword>
<dbReference type="Proteomes" id="UP000039865">
    <property type="component" value="Unassembled WGS sequence"/>
</dbReference>
<reference evidence="2 3" key="1">
    <citation type="submission" date="2014-06" db="EMBL/GenBank/DDBJ databases">
        <authorList>
            <person name="Swart Estienne"/>
        </authorList>
    </citation>
    <scope>NUCLEOTIDE SEQUENCE [LARGE SCALE GENOMIC DNA]</scope>
    <source>
        <strain evidence="2 3">130c</strain>
    </source>
</reference>
<feature type="compositionally biased region" description="Polar residues" evidence="1">
    <location>
        <begin position="708"/>
        <end position="777"/>
    </location>
</feature>
<feature type="compositionally biased region" description="Basic and acidic residues" evidence="1">
    <location>
        <begin position="21"/>
        <end position="33"/>
    </location>
</feature>
<proteinExistence type="predicted"/>
<feature type="region of interest" description="Disordered" evidence="1">
    <location>
        <begin position="678"/>
        <end position="777"/>
    </location>
</feature>
<evidence type="ECO:0000313" key="3">
    <source>
        <dbReference type="Proteomes" id="UP000039865"/>
    </source>
</evidence>
<gene>
    <name evidence="2" type="primary">Contig10877.g11619</name>
    <name evidence="2" type="ORF">STYLEM_2052</name>
</gene>
<feature type="region of interest" description="Disordered" evidence="1">
    <location>
        <begin position="21"/>
        <end position="62"/>
    </location>
</feature>
<feature type="compositionally biased region" description="Polar residues" evidence="1">
    <location>
        <begin position="678"/>
        <end position="687"/>
    </location>
</feature>
<evidence type="ECO:0000313" key="2">
    <source>
        <dbReference type="EMBL" id="CDW73083.1"/>
    </source>
</evidence>
<accession>A0A077ZT74</accession>
<dbReference type="InParanoid" id="A0A077ZT74"/>
<name>A0A077ZT74_STYLE</name>
<feature type="compositionally biased region" description="Basic and acidic residues" evidence="1">
    <location>
        <begin position="691"/>
        <end position="700"/>
    </location>
</feature>